<feature type="region of interest" description="Disordered" evidence="5">
    <location>
        <begin position="467"/>
        <end position="520"/>
    </location>
</feature>
<feature type="compositionally biased region" description="Basic residues" evidence="5">
    <location>
        <begin position="170"/>
        <end position="179"/>
    </location>
</feature>
<dbReference type="Proteomes" id="UP001174934">
    <property type="component" value="Unassembled WGS sequence"/>
</dbReference>
<accession>A0AA39X0Z5</accession>
<feature type="compositionally biased region" description="Gly residues" evidence="5">
    <location>
        <begin position="351"/>
        <end position="365"/>
    </location>
</feature>
<dbReference type="PANTHER" id="PTHR12409">
    <property type="entry name" value="PREFOLDIN SUBUNIT 3"/>
    <property type="match status" value="1"/>
</dbReference>
<evidence type="ECO:0000256" key="1">
    <source>
        <dbReference type="ARBA" id="ARBA00010048"/>
    </source>
</evidence>
<evidence type="ECO:0000256" key="4">
    <source>
        <dbReference type="SAM" id="Coils"/>
    </source>
</evidence>
<keyword evidence="7" id="KW-1185">Reference proteome</keyword>
<feature type="region of interest" description="Disordered" evidence="5">
    <location>
        <begin position="1102"/>
        <end position="1124"/>
    </location>
</feature>
<dbReference type="GO" id="GO:0015631">
    <property type="term" value="F:tubulin binding"/>
    <property type="evidence" value="ECO:0007669"/>
    <property type="project" value="TreeGrafter"/>
</dbReference>
<feature type="compositionally biased region" description="Low complexity" evidence="5">
    <location>
        <begin position="221"/>
        <end position="235"/>
    </location>
</feature>
<dbReference type="GO" id="GO:0007623">
    <property type="term" value="P:circadian rhythm"/>
    <property type="evidence" value="ECO:0007669"/>
    <property type="project" value="InterPro"/>
</dbReference>
<feature type="coiled-coil region" evidence="4">
    <location>
        <begin position="1061"/>
        <end position="1088"/>
    </location>
</feature>
<dbReference type="GO" id="GO:0007021">
    <property type="term" value="P:tubulin complex assembly"/>
    <property type="evidence" value="ECO:0007669"/>
    <property type="project" value="TreeGrafter"/>
</dbReference>
<organism evidence="6 7">
    <name type="scientific">Bombardia bombarda</name>
    <dbReference type="NCBI Taxonomy" id="252184"/>
    <lineage>
        <taxon>Eukaryota</taxon>
        <taxon>Fungi</taxon>
        <taxon>Dikarya</taxon>
        <taxon>Ascomycota</taxon>
        <taxon>Pezizomycotina</taxon>
        <taxon>Sordariomycetes</taxon>
        <taxon>Sordariomycetidae</taxon>
        <taxon>Sordariales</taxon>
        <taxon>Lasiosphaeriaceae</taxon>
        <taxon>Bombardia</taxon>
    </lineage>
</organism>
<dbReference type="GO" id="GO:0006457">
    <property type="term" value="P:protein folding"/>
    <property type="evidence" value="ECO:0007669"/>
    <property type="project" value="InterPro"/>
</dbReference>
<feature type="compositionally biased region" description="Polar residues" evidence="5">
    <location>
        <begin position="1"/>
        <end position="36"/>
    </location>
</feature>
<feature type="region of interest" description="Disordered" evidence="5">
    <location>
        <begin position="1"/>
        <end position="103"/>
    </location>
</feature>
<dbReference type="PANTHER" id="PTHR12409:SF0">
    <property type="entry name" value="PREFOLDIN SUBUNIT 3"/>
    <property type="match status" value="1"/>
</dbReference>
<keyword evidence="3" id="KW-0143">Chaperone</keyword>
<dbReference type="EMBL" id="JAULSR010000003">
    <property type="protein sequence ID" value="KAK0625255.1"/>
    <property type="molecule type" value="Genomic_DNA"/>
</dbReference>
<feature type="compositionally biased region" description="Basic and acidic residues" evidence="5">
    <location>
        <begin position="54"/>
        <end position="65"/>
    </location>
</feature>
<evidence type="ECO:0000256" key="2">
    <source>
        <dbReference type="ARBA" id="ARBA00011695"/>
    </source>
</evidence>
<dbReference type="GO" id="GO:0007017">
    <property type="term" value="P:microtubule-based process"/>
    <property type="evidence" value="ECO:0007669"/>
    <property type="project" value="TreeGrafter"/>
</dbReference>
<feature type="compositionally biased region" description="Basic and acidic residues" evidence="5">
    <location>
        <begin position="1110"/>
        <end position="1124"/>
    </location>
</feature>
<dbReference type="GO" id="GO:0006355">
    <property type="term" value="P:regulation of DNA-templated transcription"/>
    <property type="evidence" value="ECO:0007669"/>
    <property type="project" value="InterPro"/>
</dbReference>
<feature type="region of interest" description="Disordered" evidence="5">
    <location>
        <begin position="844"/>
        <end position="942"/>
    </location>
</feature>
<dbReference type="FunFam" id="1.10.287.370:FF:000001">
    <property type="entry name" value="Prefoldin subunit 3"/>
    <property type="match status" value="1"/>
</dbReference>
<evidence type="ECO:0000313" key="7">
    <source>
        <dbReference type="Proteomes" id="UP001174934"/>
    </source>
</evidence>
<feature type="region of interest" description="Disordered" evidence="5">
    <location>
        <begin position="286"/>
        <end position="391"/>
    </location>
</feature>
<dbReference type="Pfam" id="PF09421">
    <property type="entry name" value="FRQ"/>
    <property type="match status" value="1"/>
</dbReference>
<feature type="compositionally biased region" description="Polar residues" evidence="5">
    <location>
        <begin position="481"/>
        <end position="507"/>
    </location>
</feature>
<dbReference type="GO" id="GO:0016272">
    <property type="term" value="C:prefoldin complex"/>
    <property type="evidence" value="ECO:0007669"/>
    <property type="project" value="InterPro"/>
</dbReference>
<feature type="compositionally biased region" description="Basic and acidic residues" evidence="5">
    <location>
        <begin position="380"/>
        <end position="391"/>
    </location>
</feature>
<evidence type="ECO:0000313" key="6">
    <source>
        <dbReference type="EMBL" id="KAK0625255.1"/>
    </source>
</evidence>
<reference evidence="6" key="1">
    <citation type="submission" date="2023-06" db="EMBL/GenBank/DDBJ databases">
        <title>Genome-scale phylogeny and comparative genomics of the fungal order Sordariales.</title>
        <authorList>
            <consortium name="Lawrence Berkeley National Laboratory"/>
            <person name="Hensen N."/>
            <person name="Bonometti L."/>
            <person name="Westerberg I."/>
            <person name="Brannstrom I.O."/>
            <person name="Guillou S."/>
            <person name="Cros-Aarteil S."/>
            <person name="Calhoun S."/>
            <person name="Haridas S."/>
            <person name="Kuo A."/>
            <person name="Mondo S."/>
            <person name="Pangilinan J."/>
            <person name="Riley R."/>
            <person name="LaButti K."/>
            <person name="Andreopoulos B."/>
            <person name="Lipzen A."/>
            <person name="Chen C."/>
            <person name="Yanf M."/>
            <person name="Daum C."/>
            <person name="Ng V."/>
            <person name="Clum A."/>
            <person name="Steindorff A."/>
            <person name="Ohm R."/>
            <person name="Martin F."/>
            <person name="Silar P."/>
            <person name="Natvig D."/>
            <person name="Lalanne C."/>
            <person name="Gautier V."/>
            <person name="Ament-velasquez S.L."/>
            <person name="Kruys A."/>
            <person name="Hutchinson M.I."/>
            <person name="Powell A.J."/>
            <person name="Barry K."/>
            <person name="Miller A.N."/>
            <person name="Grigoriev I.V."/>
            <person name="Debuchy R."/>
            <person name="Gladieux P."/>
            <person name="Thoren M.H."/>
            <person name="Johannesson H."/>
        </authorList>
    </citation>
    <scope>NUCLEOTIDE SEQUENCE</scope>
    <source>
        <strain evidence="6">SMH3391-2</strain>
    </source>
</reference>
<comment type="similarity">
    <text evidence="1">Belongs to the prefoldin subunit alpha family.</text>
</comment>
<name>A0AA39X0Z5_9PEZI</name>
<feature type="region of interest" description="Disordered" evidence="5">
    <location>
        <begin position="561"/>
        <end position="594"/>
    </location>
</feature>
<dbReference type="Gene3D" id="1.10.287.370">
    <property type="match status" value="1"/>
</dbReference>
<feature type="compositionally biased region" description="Acidic residues" evidence="5">
    <location>
        <begin position="869"/>
        <end position="880"/>
    </location>
</feature>
<proteinExistence type="inferred from homology"/>
<evidence type="ECO:0000256" key="3">
    <source>
        <dbReference type="ARBA" id="ARBA00023186"/>
    </source>
</evidence>
<gene>
    <name evidence="6" type="ORF">B0T17DRAFT_617370</name>
</gene>
<evidence type="ECO:0000256" key="5">
    <source>
        <dbReference type="SAM" id="MobiDB-lite"/>
    </source>
</evidence>
<sequence>MAPAPTSSPRRNSSGDSQVTSQSDPQKWFNRSNRNPTGALDPVSMDVDPPFFQKETDSSNEELREMGSFGRSQAYPYAHGGRQVSLPRPAAAQSSSADDYRSVIDDLTIENKRLKEELKRYKQIGPDMMKKEKLFEIKMHGLPKRKKRELEATLRDFAASLEGSSESPSQRRKTGRHGKKDYYSGESISKHASSSSSHSRLVADSAYASMSHGPNSNAPNSSTGPSLGRSSGPRSKPTDQTAEGYLKDTPDGLFPRHMQLTEKERKKLVVRRLEQLFTGKITGKNFTRNHTLPPAVTPAVSNPSLMAPPRNSEAMREAQIQPPDPTQRKPVFLDNTPMSNSNGDQTESAGNGMGGGGEGDSGGRSGNNTSPPTSLLPEQRPTRPRDLDPDRVQVPSENLEYIRHLNQVTPEFLVGQKSSAHNVSPDADGWVYLNLLCNLAQLHMINVTPAFIRSAVSEKSTKFQLSPDGRKIRWRGGTDGTKFSSDSGGENSQKSPSTDVSDESSVGGQRKKQKTFASEYPLTSTDSLKEAKFVPQLASSGGSFHYKPLFVHRSSSIETSLEGTGSQASDALAEESNVGHSKWDYSGSGSSRKKRRNDGAIIYYSGAPFCTDLSGDPGDMSPTTYLTSSGQELESVQSPLRFLSQRTLSGSSLAIRPLSESRAIASEALDMDFDTTPELIKDDGGSPNDEDLEFPWCDEPSKVQYSPMESFLEPCGLGGVLPEDHFAIVVTSRRPILSRGAGNPSRTFRSLSEDFAQSIANRLASMRTSSPLPPRSTTSSINIEYLSHKVLQLKPVSLPPPAMFFPPFSSDSDDSDSEGDDDELDYQDDDMSDENISEELISQRANPHHSDNHDDDDVPSQDEGGFDSGENDDFMSEDSGLEAPPRQQHIPLQRVVSGGSGGVAADKRGGGILHTGSSVATAGDAESGKEGGAPSNPRGIPYAPFVDKVEDYVTTRADVEPTLRSFQEMIAKYQFMEQNLQRRVAGLKDKMPDIQKTLDTVRFLKLRKDDSDPIETTFELNETLHAKAEIPPTDEVYLWLGANVMLSYSIDEAEELLDTKLKAATLSLSNCEEDLDFLREQITTMEVAVARVYNWDVVQKRKEKEEEDKLDQGKGKDKDKPPGG</sequence>
<feature type="region of interest" description="Disordered" evidence="5">
    <location>
        <begin position="157"/>
        <end position="260"/>
    </location>
</feature>
<feature type="compositionally biased region" description="Polar residues" evidence="5">
    <location>
        <begin position="336"/>
        <end position="347"/>
    </location>
</feature>
<dbReference type="SUPFAM" id="SSF46579">
    <property type="entry name" value="Prefoldin"/>
    <property type="match status" value="1"/>
</dbReference>
<comment type="subunit">
    <text evidence="2">Heterohexamer of two PFD-alpha type and four PFD-beta type subunits.</text>
</comment>
<dbReference type="Pfam" id="PF02996">
    <property type="entry name" value="Prefoldin"/>
    <property type="match status" value="1"/>
</dbReference>
<dbReference type="InterPro" id="IPR004127">
    <property type="entry name" value="Prefoldin_subunit_alpha"/>
</dbReference>
<comment type="caution">
    <text evidence="6">The sequence shown here is derived from an EMBL/GenBank/DDBJ whole genome shotgun (WGS) entry which is preliminary data.</text>
</comment>
<feature type="compositionally biased region" description="Acidic residues" evidence="5">
    <location>
        <begin position="811"/>
        <end position="829"/>
    </location>
</feature>
<dbReference type="InterPro" id="IPR016655">
    <property type="entry name" value="PFD3"/>
</dbReference>
<dbReference type="InterPro" id="IPR018554">
    <property type="entry name" value="FRQ"/>
</dbReference>
<dbReference type="GO" id="GO:0005634">
    <property type="term" value="C:nucleus"/>
    <property type="evidence" value="ECO:0007669"/>
    <property type="project" value="InterPro"/>
</dbReference>
<keyword evidence="4" id="KW-0175">Coiled coil</keyword>
<feature type="region of interest" description="Disordered" evidence="5">
    <location>
        <begin position="802"/>
        <end position="829"/>
    </location>
</feature>
<dbReference type="CDD" id="cd23156">
    <property type="entry name" value="Prefoldin_3"/>
    <property type="match status" value="1"/>
</dbReference>
<dbReference type="AlphaFoldDB" id="A0AA39X0Z5"/>
<feature type="compositionally biased region" description="Low complexity" evidence="5">
    <location>
        <begin position="184"/>
        <end position="206"/>
    </location>
</feature>
<protein>
    <submittedName>
        <fullName evidence="6">Frequency clock protein</fullName>
    </submittedName>
</protein>
<dbReference type="GO" id="GO:0005737">
    <property type="term" value="C:cytoplasm"/>
    <property type="evidence" value="ECO:0007669"/>
    <property type="project" value="InterPro"/>
</dbReference>
<dbReference type="InterPro" id="IPR009053">
    <property type="entry name" value="Prefoldin"/>
</dbReference>